<organism evidence="1 2">
    <name type="scientific">Virgibacillus alimentarius</name>
    <dbReference type="NCBI Taxonomy" id="698769"/>
    <lineage>
        <taxon>Bacteria</taxon>
        <taxon>Bacillati</taxon>
        <taxon>Bacillota</taxon>
        <taxon>Bacilli</taxon>
        <taxon>Bacillales</taxon>
        <taxon>Bacillaceae</taxon>
        <taxon>Virgibacillus</taxon>
    </lineage>
</organism>
<dbReference type="EMBL" id="JAGIKX010000026">
    <property type="protein sequence ID" value="MBP2258448.1"/>
    <property type="molecule type" value="Genomic_DNA"/>
</dbReference>
<reference evidence="1 2" key="1">
    <citation type="submission" date="2021-03" db="EMBL/GenBank/DDBJ databases">
        <title>Genomic Encyclopedia of Type Strains, Phase IV (KMG-IV): sequencing the most valuable type-strain genomes for metagenomic binning, comparative biology and taxonomic classification.</title>
        <authorList>
            <person name="Goeker M."/>
        </authorList>
    </citation>
    <scope>NUCLEOTIDE SEQUENCE [LARGE SCALE GENOMIC DNA]</scope>
    <source>
        <strain evidence="1 2">DSM 25790</strain>
    </source>
</reference>
<proteinExistence type="predicted"/>
<comment type="caution">
    <text evidence="1">The sequence shown here is derived from an EMBL/GenBank/DDBJ whole genome shotgun (WGS) entry which is preliminary data.</text>
</comment>
<dbReference type="RefSeq" id="WP_226371433.1">
    <property type="nucleotide sequence ID" value="NZ_JAGIKX010000026.1"/>
</dbReference>
<protein>
    <recommendedName>
        <fullName evidence="3">Cation-transporting P-type ATPase N-terminal domain-containing protein</fullName>
    </recommendedName>
</protein>
<evidence type="ECO:0000313" key="1">
    <source>
        <dbReference type="EMBL" id="MBP2258448.1"/>
    </source>
</evidence>
<accession>A0ABS4SAB1</accession>
<dbReference type="Proteomes" id="UP001519294">
    <property type="component" value="Unassembled WGS sequence"/>
</dbReference>
<keyword evidence="2" id="KW-1185">Reference proteome</keyword>
<gene>
    <name evidence="1" type="ORF">J2Z81_002431</name>
</gene>
<name>A0ABS4SAB1_9BACI</name>
<evidence type="ECO:0000313" key="2">
    <source>
        <dbReference type="Proteomes" id="UP001519294"/>
    </source>
</evidence>
<sequence>MAEGLRELGLAQDKARDKRLQYGGADEKPMKRTSSIDRDNWFFRFIEFQLQAHPPLY</sequence>
<evidence type="ECO:0008006" key="3">
    <source>
        <dbReference type="Google" id="ProtNLM"/>
    </source>
</evidence>